<sequence>MRKPIEIGEYSFKTKTEAIEFYKEILNSYQKGDELNNSDFEMVFNLLKNHPDSERKIGCGIKKIVVENGGYNYNCFHLVRQDSSKEDFSYRKCISGEPNDFSLFSQACRKAVESDLKEIKQKYFKENSKNGLVKCQDTGELISFENAHVDHRQPNTFSVIVDRFIEIKGINISNLEYDKIDSYGHFLKDKELEKQFKDYHADKANLRIVNKNRNLSRSHQARINRQQKDLRIE</sequence>
<dbReference type="OrthoDB" id="892817at2"/>
<dbReference type="InterPro" id="IPR044673">
    <property type="entry name" value="DCL-like"/>
</dbReference>
<dbReference type="RefSeq" id="WP_057952006.1">
    <property type="nucleotide sequence ID" value="NZ_CP013118.1"/>
</dbReference>
<proteinExistence type="predicted"/>
<evidence type="ECO:0000313" key="1">
    <source>
        <dbReference type="EMBL" id="ALO14465.1"/>
    </source>
</evidence>
<reference evidence="1 2" key="1">
    <citation type="submission" date="2015-11" db="EMBL/GenBank/DDBJ databases">
        <title>Description and complete genome sequence of a novel strain predominating in hypersaline microbial mats and representing a new family of the Bacteriodetes phylum.</title>
        <authorList>
            <person name="Spring S."/>
            <person name="Bunk B."/>
            <person name="Sproer C."/>
            <person name="Klenk H.-P."/>
        </authorList>
    </citation>
    <scope>NUCLEOTIDE SEQUENCE [LARGE SCALE GENOMIC DNA]</scope>
    <source>
        <strain evidence="1 2">L21-Spi-D4</strain>
    </source>
</reference>
<dbReference type="Pfam" id="PF11523">
    <property type="entry name" value="DUF3223"/>
    <property type="match status" value="1"/>
</dbReference>
<dbReference type="PANTHER" id="PTHR33415:SF12">
    <property type="entry name" value="PROTEIN EMBRYO DEFECTIVE 514"/>
    <property type="match status" value="1"/>
</dbReference>
<dbReference type="AlphaFoldDB" id="A0A0S2HWL7"/>
<dbReference type="EMBL" id="CP013118">
    <property type="protein sequence ID" value="ALO14465.1"/>
    <property type="molecule type" value="Genomic_DNA"/>
</dbReference>
<dbReference type="Proteomes" id="UP000064893">
    <property type="component" value="Chromosome"/>
</dbReference>
<accession>A0A0S2HWL7</accession>
<dbReference type="PANTHER" id="PTHR33415">
    <property type="entry name" value="PROTEIN EMBRYO DEFECTIVE 514"/>
    <property type="match status" value="1"/>
</dbReference>
<evidence type="ECO:0008006" key="3">
    <source>
        <dbReference type="Google" id="ProtNLM"/>
    </source>
</evidence>
<dbReference type="STRING" id="1307839.L21SP5_00794"/>
<name>A0A0S2HWL7_9BACT</name>
<gene>
    <name evidence="1" type="ORF">L21SP5_00794</name>
</gene>
<dbReference type="Gene3D" id="3.10.450.40">
    <property type="match status" value="1"/>
</dbReference>
<dbReference type="KEGG" id="blq:L21SP5_00794"/>
<keyword evidence="2" id="KW-1185">Reference proteome</keyword>
<protein>
    <recommendedName>
        <fullName evidence="3">DUF3223 domain-containing protein</fullName>
    </recommendedName>
</protein>
<organism evidence="1 2">
    <name type="scientific">Salinivirga cyanobacteriivorans</name>
    <dbReference type="NCBI Taxonomy" id="1307839"/>
    <lineage>
        <taxon>Bacteria</taxon>
        <taxon>Pseudomonadati</taxon>
        <taxon>Bacteroidota</taxon>
        <taxon>Bacteroidia</taxon>
        <taxon>Bacteroidales</taxon>
        <taxon>Salinivirgaceae</taxon>
        <taxon>Salinivirga</taxon>
    </lineage>
</organism>
<evidence type="ECO:0000313" key="2">
    <source>
        <dbReference type="Proteomes" id="UP000064893"/>
    </source>
</evidence>